<dbReference type="InterPro" id="IPR009057">
    <property type="entry name" value="Homeodomain-like_sf"/>
</dbReference>
<dbReference type="PROSITE" id="PS50977">
    <property type="entry name" value="HTH_TETR_2"/>
    <property type="match status" value="1"/>
</dbReference>
<dbReference type="AlphaFoldDB" id="A0A1E5XP05"/>
<reference evidence="6 7" key="1">
    <citation type="journal article" date="2015" name="Genome Announc.">
        <title>Genome Assemblies of Three Soil-Associated Devosia species: D. insulae, D. limi, and D. soli.</title>
        <authorList>
            <person name="Hassan Y.I."/>
            <person name="Lepp D."/>
            <person name="Zhou T."/>
        </authorList>
    </citation>
    <scope>NUCLEOTIDE SEQUENCE [LARGE SCALE GENOMIC DNA]</scope>
    <source>
        <strain evidence="6 7">DS-56</strain>
    </source>
</reference>
<keyword evidence="2 4" id="KW-0238">DNA-binding</keyword>
<proteinExistence type="predicted"/>
<dbReference type="PANTHER" id="PTHR47506">
    <property type="entry name" value="TRANSCRIPTIONAL REGULATORY PROTEIN"/>
    <property type="match status" value="1"/>
</dbReference>
<keyword evidence="7" id="KW-1185">Reference proteome</keyword>
<gene>
    <name evidence="6" type="ORF">VW23_021855</name>
</gene>
<evidence type="ECO:0000259" key="5">
    <source>
        <dbReference type="PROSITE" id="PS50977"/>
    </source>
</evidence>
<evidence type="ECO:0000256" key="4">
    <source>
        <dbReference type="PROSITE-ProRule" id="PRU00335"/>
    </source>
</evidence>
<name>A0A1E5XP05_9HYPH</name>
<protein>
    <submittedName>
        <fullName evidence="6">TetR family transcriptional regulator</fullName>
    </submittedName>
</protein>
<dbReference type="EMBL" id="LAJE02000217">
    <property type="protein sequence ID" value="OEO30323.1"/>
    <property type="molecule type" value="Genomic_DNA"/>
</dbReference>
<comment type="caution">
    <text evidence="6">The sequence shown here is derived from an EMBL/GenBank/DDBJ whole genome shotgun (WGS) entry which is preliminary data.</text>
</comment>
<dbReference type="Pfam" id="PF00440">
    <property type="entry name" value="TetR_N"/>
    <property type="match status" value="1"/>
</dbReference>
<evidence type="ECO:0000256" key="3">
    <source>
        <dbReference type="ARBA" id="ARBA00023163"/>
    </source>
</evidence>
<sequence>MPRPKLVSDDQVLDATHAAMLRLGPERFTLSDVAEAVGLSRAALIQRFSDKRTLHLKTLERSTQEVRDYFATAPRERGLIPLWAMLRDLISGMGSGEGFAGYLLLAWGDVNDPQLNALARERNQLVRAAIVERLPQTPDRAESAALIQMVIQGACMLWLVEPQGTLAGYTEAETRKVIERLYPGAPLE</sequence>
<dbReference type="RefSeq" id="WP_069910449.1">
    <property type="nucleotide sequence ID" value="NZ_LAJE02000217.1"/>
</dbReference>
<accession>A0A1E5XP05</accession>
<dbReference type="PANTHER" id="PTHR47506:SF1">
    <property type="entry name" value="HTH-TYPE TRANSCRIPTIONAL REGULATOR YJDC"/>
    <property type="match status" value="1"/>
</dbReference>
<keyword evidence="3" id="KW-0804">Transcription</keyword>
<dbReference type="Proteomes" id="UP000095463">
    <property type="component" value="Unassembled WGS sequence"/>
</dbReference>
<evidence type="ECO:0000256" key="1">
    <source>
        <dbReference type="ARBA" id="ARBA00023015"/>
    </source>
</evidence>
<dbReference type="Gene3D" id="1.10.357.10">
    <property type="entry name" value="Tetracycline Repressor, domain 2"/>
    <property type="match status" value="1"/>
</dbReference>
<keyword evidence="1" id="KW-0805">Transcription regulation</keyword>
<evidence type="ECO:0000313" key="6">
    <source>
        <dbReference type="EMBL" id="OEO30323.1"/>
    </source>
</evidence>
<dbReference type="OrthoDB" id="6973663at2"/>
<dbReference type="SUPFAM" id="SSF46689">
    <property type="entry name" value="Homeodomain-like"/>
    <property type="match status" value="1"/>
</dbReference>
<organism evidence="6 7">
    <name type="scientific">Devosia insulae DS-56</name>
    <dbReference type="NCBI Taxonomy" id="1116389"/>
    <lineage>
        <taxon>Bacteria</taxon>
        <taxon>Pseudomonadati</taxon>
        <taxon>Pseudomonadota</taxon>
        <taxon>Alphaproteobacteria</taxon>
        <taxon>Hyphomicrobiales</taxon>
        <taxon>Devosiaceae</taxon>
        <taxon>Devosia</taxon>
    </lineage>
</organism>
<dbReference type="GO" id="GO:0003677">
    <property type="term" value="F:DNA binding"/>
    <property type="evidence" value="ECO:0007669"/>
    <property type="project" value="UniProtKB-UniRule"/>
</dbReference>
<feature type="domain" description="HTH tetR-type" evidence="5">
    <location>
        <begin position="6"/>
        <end position="66"/>
    </location>
</feature>
<evidence type="ECO:0000313" key="7">
    <source>
        <dbReference type="Proteomes" id="UP000095463"/>
    </source>
</evidence>
<evidence type="ECO:0000256" key="2">
    <source>
        <dbReference type="ARBA" id="ARBA00023125"/>
    </source>
</evidence>
<dbReference type="InterPro" id="IPR001647">
    <property type="entry name" value="HTH_TetR"/>
</dbReference>
<feature type="DNA-binding region" description="H-T-H motif" evidence="4">
    <location>
        <begin position="29"/>
        <end position="48"/>
    </location>
</feature>